<feature type="compositionally biased region" description="Low complexity" evidence="1">
    <location>
        <begin position="317"/>
        <end position="326"/>
    </location>
</feature>
<accession>A0AAE0GDP0</accession>
<evidence type="ECO:0000313" key="2">
    <source>
        <dbReference type="EMBL" id="KAK3276204.1"/>
    </source>
</evidence>
<dbReference type="Proteomes" id="UP001190700">
    <property type="component" value="Unassembled WGS sequence"/>
</dbReference>
<gene>
    <name evidence="2" type="ORF">CYMTET_15708</name>
</gene>
<feature type="compositionally biased region" description="Pro residues" evidence="1">
    <location>
        <begin position="537"/>
        <end position="568"/>
    </location>
</feature>
<organism evidence="2 3">
    <name type="scientific">Cymbomonas tetramitiformis</name>
    <dbReference type="NCBI Taxonomy" id="36881"/>
    <lineage>
        <taxon>Eukaryota</taxon>
        <taxon>Viridiplantae</taxon>
        <taxon>Chlorophyta</taxon>
        <taxon>Pyramimonadophyceae</taxon>
        <taxon>Pyramimonadales</taxon>
        <taxon>Pyramimonadaceae</taxon>
        <taxon>Cymbomonas</taxon>
    </lineage>
</organism>
<sequence length="589" mass="62807">MRAQKACSGLIFLLGFTGVGLMTLLPGGSAHPSALASQVSSFVSDQEEAQVGSADEEVAPRGSASERRRLASLDNAGLLGSFTVMDGPDKSTEPNTYSCLEACELIFGNVTSAGFVSYAGSTSSSEITYTCYGDYRDNGCGTGAVNQSLETGPRYIFGEAFSVYVKDHDCPFINYCWQIFPPPPPCPPSPPLSPPPPPSPSPLHPEPTSPTLTARPTLHPCPPKPFTSASPSPLRHFPTKPAPSPPPTVSTSPLSRLRLSLPPPPSPRRHLPHPFASSTPSPPNATLGPSSSALSPTLPTSSAPPPPPARPPPPPLTASTSTTAPGPHSVGGVLRWVVTIPSLAVCLSYQVHLDVDQHRQLPASDLPLSSGCTVFRGSRGICVVWRSRGVLQQQRGLIGGNEQYSRGNLKGCLESAYLWERQLSDYELEQIVGGPEYEYIFLDMQLLRYWEMEEAKVWNINAGGLYVRDALAPDNFDRAGRLVNAPSWRYYESLWMSHPGWRPHEFGRPTLPPPSTPPPSLALYAARIHPASPPPLPPRAALPLALHPPLPPPACAPTPPPSPPPPFPLGSSKATPITTSITTISATNA</sequence>
<feature type="compositionally biased region" description="Pro residues" evidence="1">
    <location>
        <begin position="188"/>
        <end position="208"/>
    </location>
</feature>
<evidence type="ECO:0000313" key="3">
    <source>
        <dbReference type="Proteomes" id="UP001190700"/>
    </source>
</evidence>
<feature type="region of interest" description="Disordered" evidence="1">
    <location>
        <begin position="188"/>
        <end position="326"/>
    </location>
</feature>
<feature type="compositionally biased region" description="Pro residues" evidence="1">
    <location>
        <begin position="302"/>
        <end position="316"/>
    </location>
</feature>
<evidence type="ECO:0000256" key="1">
    <source>
        <dbReference type="SAM" id="MobiDB-lite"/>
    </source>
</evidence>
<comment type="caution">
    <text evidence="2">The sequence shown here is derived from an EMBL/GenBank/DDBJ whole genome shotgun (WGS) entry which is preliminary data.</text>
</comment>
<feature type="compositionally biased region" description="Low complexity" evidence="1">
    <location>
        <begin position="285"/>
        <end position="301"/>
    </location>
</feature>
<name>A0AAE0GDP0_9CHLO</name>
<dbReference type="AlphaFoldDB" id="A0AAE0GDP0"/>
<feature type="compositionally biased region" description="Low complexity" evidence="1">
    <location>
        <begin position="569"/>
        <end position="589"/>
    </location>
</feature>
<dbReference type="EMBL" id="LGRX02006708">
    <property type="protein sequence ID" value="KAK3276204.1"/>
    <property type="molecule type" value="Genomic_DNA"/>
</dbReference>
<feature type="compositionally biased region" description="Low complexity" evidence="1">
    <location>
        <begin position="249"/>
        <end position="260"/>
    </location>
</feature>
<feature type="region of interest" description="Disordered" evidence="1">
    <location>
        <begin position="46"/>
        <end position="66"/>
    </location>
</feature>
<reference evidence="2 3" key="1">
    <citation type="journal article" date="2015" name="Genome Biol. Evol.">
        <title>Comparative Genomics of a Bacterivorous Green Alga Reveals Evolutionary Causalities and Consequences of Phago-Mixotrophic Mode of Nutrition.</title>
        <authorList>
            <person name="Burns J.A."/>
            <person name="Paasch A."/>
            <person name="Narechania A."/>
            <person name="Kim E."/>
        </authorList>
    </citation>
    <scope>NUCLEOTIDE SEQUENCE [LARGE SCALE GENOMIC DNA]</scope>
    <source>
        <strain evidence="2 3">PLY_AMNH</strain>
    </source>
</reference>
<keyword evidence="3" id="KW-1185">Reference proteome</keyword>
<proteinExistence type="predicted"/>
<protein>
    <submittedName>
        <fullName evidence="2">Uncharacterized protein</fullName>
    </submittedName>
</protein>
<feature type="region of interest" description="Disordered" evidence="1">
    <location>
        <begin position="537"/>
        <end position="589"/>
    </location>
</feature>